<proteinExistence type="predicted"/>
<feature type="compositionally biased region" description="Basic and acidic residues" evidence="1">
    <location>
        <begin position="100"/>
        <end position="121"/>
    </location>
</feature>
<organism evidence="2 3">
    <name type="scientific">Caenorhabditis angaria</name>
    <dbReference type="NCBI Taxonomy" id="860376"/>
    <lineage>
        <taxon>Eukaryota</taxon>
        <taxon>Metazoa</taxon>
        <taxon>Ecdysozoa</taxon>
        <taxon>Nematoda</taxon>
        <taxon>Chromadorea</taxon>
        <taxon>Rhabditida</taxon>
        <taxon>Rhabditina</taxon>
        <taxon>Rhabditomorpha</taxon>
        <taxon>Rhabditoidea</taxon>
        <taxon>Rhabditidae</taxon>
        <taxon>Peloderinae</taxon>
        <taxon>Caenorhabditis</taxon>
    </lineage>
</organism>
<dbReference type="AlphaFoldDB" id="A0A9P1N3W0"/>
<dbReference type="EMBL" id="CANHGI010000004">
    <property type="protein sequence ID" value="CAI5448944.1"/>
    <property type="molecule type" value="Genomic_DNA"/>
</dbReference>
<sequence length="338" mass="36764">MPMYKLPAFLPADFNVQPKNIVYKLASYHGESGEQQSSASSVSLETDPVKVLEQKQLELIERLKKQADSLGKLLASAKPTTAAPQKGAAKESTPQPAQEAPKKDKDAKKEARKAAKNEAKNKVASGDAPAPKKTATSAGSSWTIEDDRKTWETGLSLTANIPSTLVNYPQEPLGQITLTVTKSDLVWVQSLALVGQKRSVSFTGNVTNKVGKDAKTTVNVKTGEEVSLTINKVTIRSRATVWKSLGLALGLFARTSQQVLSSAHQALWLNKSNQVLLKTADLSLLEREASQFLARFDSLSSQWDITLADIIFRSLIKATNTLPNNVEIWAKKIDQLLA</sequence>
<protein>
    <submittedName>
        <fullName evidence="2">Uncharacterized protein</fullName>
    </submittedName>
</protein>
<comment type="caution">
    <text evidence="2">The sequence shown here is derived from an EMBL/GenBank/DDBJ whole genome shotgun (WGS) entry which is preliminary data.</text>
</comment>
<name>A0A9P1N3W0_9PELO</name>
<evidence type="ECO:0000313" key="3">
    <source>
        <dbReference type="Proteomes" id="UP001152747"/>
    </source>
</evidence>
<feature type="region of interest" description="Disordered" evidence="1">
    <location>
        <begin position="77"/>
        <end position="145"/>
    </location>
</feature>
<keyword evidence="3" id="KW-1185">Reference proteome</keyword>
<accession>A0A9P1N3W0</accession>
<gene>
    <name evidence="2" type="ORF">CAMP_LOCUS11581</name>
</gene>
<evidence type="ECO:0000313" key="2">
    <source>
        <dbReference type="EMBL" id="CAI5448944.1"/>
    </source>
</evidence>
<evidence type="ECO:0000256" key="1">
    <source>
        <dbReference type="SAM" id="MobiDB-lite"/>
    </source>
</evidence>
<dbReference type="Proteomes" id="UP001152747">
    <property type="component" value="Unassembled WGS sequence"/>
</dbReference>
<reference evidence="2" key="1">
    <citation type="submission" date="2022-11" db="EMBL/GenBank/DDBJ databases">
        <authorList>
            <person name="Kikuchi T."/>
        </authorList>
    </citation>
    <scope>NUCLEOTIDE SEQUENCE</scope>
    <source>
        <strain evidence="2">PS1010</strain>
    </source>
</reference>
<dbReference type="OrthoDB" id="5860472at2759"/>
<feature type="compositionally biased region" description="Polar residues" evidence="1">
    <location>
        <begin position="134"/>
        <end position="143"/>
    </location>
</feature>